<proteinExistence type="predicted"/>
<accession>A0A9N9WF60</accession>
<protein>
    <recommendedName>
        <fullName evidence="4">C-myb C-terminal domain-containing protein</fullName>
    </recommendedName>
</protein>
<feature type="compositionally biased region" description="Low complexity" evidence="3">
    <location>
        <begin position="290"/>
        <end position="305"/>
    </location>
</feature>
<dbReference type="EMBL" id="OU893335">
    <property type="protein sequence ID" value="CAG9792413.1"/>
    <property type="molecule type" value="Genomic_DNA"/>
</dbReference>
<feature type="region of interest" description="Disordered" evidence="3">
    <location>
        <begin position="22"/>
        <end position="62"/>
    </location>
</feature>
<dbReference type="OrthoDB" id="2143914at2759"/>
<gene>
    <name evidence="5" type="ORF">DIATSA_LOCUS9944</name>
</gene>
<evidence type="ECO:0000313" key="5">
    <source>
        <dbReference type="EMBL" id="CAG9792413.1"/>
    </source>
</evidence>
<dbReference type="Proteomes" id="UP001153714">
    <property type="component" value="Chromosome 4"/>
</dbReference>
<keyword evidence="1" id="KW-0677">Repeat</keyword>
<reference evidence="5" key="2">
    <citation type="submission" date="2022-10" db="EMBL/GenBank/DDBJ databases">
        <authorList>
            <consortium name="ENA_rothamsted_submissions"/>
            <consortium name="culmorum"/>
            <person name="King R."/>
        </authorList>
    </citation>
    <scope>NUCLEOTIDE SEQUENCE</scope>
</reference>
<reference evidence="5" key="1">
    <citation type="submission" date="2021-12" db="EMBL/GenBank/DDBJ databases">
        <authorList>
            <person name="King R."/>
        </authorList>
    </citation>
    <scope>NUCLEOTIDE SEQUENCE</scope>
</reference>
<feature type="region of interest" description="Disordered" evidence="3">
    <location>
        <begin position="377"/>
        <end position="403"/>
    </location>
</feature>
<dbReference type="AlphaFoldDB" id="A0A9N9WF60"/>
<organism evidence="5 6">
    <name type="scientific">Diatraea saccharalis</name>
    <name type="common">sugarcane borer</name>
    <dbReference type="NCBI Taxonomy" id="40085"/>
    <lineage>
        <taxon>Eukaryota</taxon>
        <taxon>Metazoa</taxon>
        <taxon>Ecdysozoa</taxon>
        <taxon>Arthropoda</taxon>
        <taxon>Hexapoda</taxon>
        <taxon>Insecta</taxon>
        <taxon>Pterygota</taxon>
        <taxon>Neoptera</taxon>
        <taxon>Endopterygota</taxon>
        <taxon>Lepidoptera</taxon>
        <taxon>Glossata</taxon>
        <taxon>Ditrysia</taxon>
        <taxon>Pyraloidea</taxon>
        <taxon>Crambidae</taxon>
        <taxon>Crambinae</taxon>
        <taxon>Diatraea</taxon>
    </lineage>
</organism>
<evidence type="ECO:0000256" key="2">
    <source>
        <dbReference type="ARBA" id="ARBA00023125"/>
    </source>
</evidence>
<evidence type="ECO:0000259" key="4">
    <source>
        <dbReference type="Pfam" id="PF09316"/>
    </source>
</evidence>
<name>A0A9N9WF60_9NEOP</name>
<dbReference type="InterPro" id="IPR015395">
    <property type="entry name" value="C-myb_C"/>
</dbReference>
<feature type="domain" description="C-myb C-terminal" evidence="4">
    <location>
        <begin position="253"/>
        <end position="376"/>
    </location>
</feature>
<keyword evidence="2" id="KW-0238">DNA-binding</keyword>
<dbReference type="GO" id="GO:0003677">
    <property type="term" value="F:DNA binding"/>
    <property type="evidence" value="ECO:0007669"/>
    <property type="project" value="UniProtKB-KW"/>
</dbReference>
<feature type="compositionally biased region" description="Polar residues" evidence="3">
    <location>
        <begin position="36"/>
        <end position="46"/>
    </location>
</feature>
<feature type="compositionally biased region" description="Low complexity" evidence="3">
    <location>
        <begin position="47"/>
        <end position="60"/>
    </location>
</feature>
<sequence>MRRKYESDADLFDNLRRKRIRKEQSSSPNKLILIGNNDSWNDPFNESVQSNSSNTSQPPSKQVLHFRRLLKDQLTSVQVQQMRQQQGQMTQQQGQMTQQQGQMTQQQGQITQQQGQILQQQEQTLRPDSPERGDLVAADVEIVDSPFKFINIETLPTNSTLRNYLSQVGSSENSNQEAITYSVQEESVKEIVVPSVYNSPKKKLLETNSPPPILRRKPKKLLTPNPNVQMHAISRLDSRDLSSGVTPIKALPFSPSQFLNSPAGISFAQFDSTPLRHTTHKEWSASPLLNTPTPGNPNITPGNATIRNNTPKTPTPFKIAMAEIGKKSGLNYEPSSPGLLVEDITEMIKREENSETTVHLNDSLLSAAAEHEANNQVNDSGIGSLKRRCSEGSQGKENLPGVHKKARKALATSWGTATSTPHSHTLVPEVAFIVETPSKTLAGDSSVMFSPPSIVKHSLLEESTSLHSLMSTENTPETSKYEDLDIEAVISEKTKVRRNSEPILVKKSAVRSIKFDQELKDIREEKPVSFILGGKIDKWETFACGRTQDQLDLTILAHQYLRKTALKPRSLNF</sequence>
<keyword evidence="6" id="KW-1185">Reference proteome</keyword>
<evidence type="ECO:0000313" key="6">
    <source>
        <dbReference type="Proteomes" id="UP001153714"/>
    </source>
</evidence>
<feature type="region of interest" description="Disordered" evidence="3">
    <location>
        <begin position="202"/>
        <end position="224"/>
    </location>
</feature>
<evidence type="ECO:0000256" key="3">
    <source>
        <dbReference type="SAM" id="MobiDB-lite"/>
    </source>
</evidence>
<evidence type="ECO:0000256" key="1">
    <source>
        <dbReference type="ARBA" id="ARBA00022737"/>
    </source>
</evidence>
<feature type="region of interest" description="Disordered" evidence="3">
    <location>
        <begin position="285"/>
        <end position="312"/>
    </location>
</feature>
<dbReference type="Pfam" id="PF09316">
    <property type="entry name" value="Cmyb_C"/>
    <property type="match status" value="1"/>
</dbReference>